<dbReference type="PANTHER" id="PTHR30575">
    <property type="entry name" value="PEPTIDASE M20"/>
    <property type="match status" value="1"/>
</dbReference>
<dbReference type="Gene3D" id="3.40.630.10">
    <property type="entry name" value="Zn peptidases"/>
    <property type="match status" value="1"/>
</dbReference>
<organism evidence="4 5">
    <name type="scientific">Gemmatimonas groenlandica</name>
    <dbReference type="NCBI Taxonomy" id="2732249"/>
    <lineage>
        <taxon>Bacteria</taxon>
        <taxon>Pseudomonadati</taxon>
        <taxon>Gemmatimonadota</taxon>
        <taxon>Gemmatimonadia</taxon>
        <taxon>Gemmatimonadales</taxon>
        <taxon>Gemmatimonadaceae</taxon>
        <taxon>Gemmatimonas</taxon>
    </lineage>
</organism>
<evidence type="ECO:0000256" key="2">
    <source>
        <dbReference type="SAM" id="SignalP"/>
    </source>
</evidence>
<dbReference type="GO" id="GO:0046657">
    <property type="term" value="P:folic acid catabolic process"/>
    <property type="evidence" value="ECO:0007669"/>
    <property type="project" value="TreeGrafter"/>
</dbReference>
<proteinExistence type="predicted"/>
<dbReference type="SUPFAM" id="SSF53187">
    <property type="entry name" value="Zn-dependent exopeptidases"/>
    <property type="match status" value="1"/>
</dbReference>
<dbReference type="GO" id="GO:0071713">
    <property type="term" value="F:para-aminobenzoyl-glutamate hydrolase activity"/>
    <property type="evidence" value="ECO:0007669"/>
    <property type="project" value="TreeGrafter"/>
</dbReference>
<protein>
    <submittedName>
        <fullName evidence="4">Amidohydrolase</fullName>
    </submittedName>
</protein>
<dbReference type="SUPFAM" id="SSF55031">
    <property type="entry name" value="Bacterial exopeptidase dimerisation domain"/>
    <property type="match status" value="1"/>
</dbReference>
<feature type="signal peptide" evidence="2">
    <location>
        <begin position="1"/>
        <end position="21"/>
    </location>
</feature>
<evidence type="ECO:0000256" key="1">
    <source>
        <dbReference type="ARBA" id="ARBA00022801"/>
    </source>
</evidence>
<accession>A0A6M4IWY0</accession>
<dbReference type="Pfam" id="PF07687">
    <property type="entry name" value="M20_dimer"/>
    <property type="match status" value="1"/>
</dbReference>
<keyword evidence="5" id="KW-1185">Reference proteome</keyword>
<dbReference type="GO" id="GO:0016805">
    <property type="term" value="F:dipeptidase activity"/>
    <property type="evidence" value="ECO:0007669"/>
    <property type="project" value="TreeGrafter"/>
</dbReference>
<dbReference type="Proteomes" id="UP000500938">
    <property type="component" value="Chromosome"/>
</dbReference>
<dbReference type="InterPro" id="IPR017145">
    <property type="entry name" value="Aminobenzoyl-glu_utiliz_pB"/>
</dbReference>
<dbReference type="NCBIfam" id="TIGR01891">
    <property type="entry name" value="amidohydrolases"/>
    <property type="match status" value="1"/>
</dbReference>
<gene>
    <name evidence="4" type="ORF">HKW67_18750</name>
</gene>
<evidence type="ECO:0000313" key="4">
    <source>
        <dbReference type="EMBL" id="QJR37402.1"/>
    </source>
</evidence>
<dbReference type="InterPro" id="IPR002933">
    <property type="entry name" value="Peptidase_M20"/>
</dbReference>
<dbReference type="KEGG" id="ggr:HKW67_18750"/>
<dbReference type="PANTHER" id="PTHR30575:SF0">
    <property type="entry name" value="XAA-ARG DIPEPTIDASE"/>
    <property type="match status" value="1"/>
</dbReference>
<dbReference type="GO" id="GO:0005737">
    <property type="term" value="C:cytoplasm"/>
    <property type="evidence" value="ECO:0007669"/>
    <property type="project" value="TreeGrafter"/>
</dbReference>
<sequence>MTLGRYATSAAVALLCHGAAATSLSAQKAKAAAGAPNTTAMLTALDTKADHYADVAKQIWGFAEVGFMEVKSTALLQSELKTAGFTITAGVAGEPTAFVAEYGSGKPVIALLGEFDALPGLSQDAAPSRNPLIAGGPGHGCGHHLFGTASTAAAIALKDWMQTNNVKGTLRMIGTPAEEGGSGKVYMVRDGVFNDVDAVIAWHPGDENSITGERTMANISGKFHFKGISAHAAAAPERGRSALDGVEVMNVMSNYLREHIPDGTRIHYVITDGGRAPNVVPDEAEVYYYVRHVDMNVVNDVWSRVVNAAKGAAVGTGTTYELQLTGSVYSLLPNETLAKVQQRMLERVGGYTLTPAERTFAEQLQKSPQFMPQPLTNTALIKPLIIGAAGSASTDVGDVSWVVPTVQLSAATWVPGTAAHSWQAVAAGGMSIGAKGMMVAAKTMALTGAELFATPATIAAAKAELDTRRGAGFTYSTVLGTQKPALDYRKGSVPAANK</sequence>
<feature type="chain" id="PRO_5027083694" evidence="2">
    <location>
        <begin position="22"/>
        <end position="498"/>
    </location>
</feature>
<dbReference type="InterPro" id="IPR011650">
    <property type="entry name" value="Peptidase_M20_dimer"/>
</dbReference>
<dbReference type="InterPro" id="IPR036264">
    <property type="entry name" value="Bact_exopeptidase_dim_dom"/>
</dbReference>
<dbReference type="EMBL" id="CP053085">
    <property type="protein sequence ID" value="QJR37402.1"/>
    <property type="molecule type" value="Genomic_DNA"/>
</dbReference>
<dbReference type="InterPro" id="IPR052030">
    <property type="entry name" value="Peptidase_M20/M20A_hydrolases"/>
</dbReference>
<evidence type="ECO:0000259" key="3">
    <source>
        <dbReference type="Pfam" id="PF07687"/>
    </source>
</evidence>
<dbReference type="Pfam" id="PF01546">
    <property type="entry name" value="Peptidase_M20"/>
    <property type="match status" value="1"/>
</dbReference>
<dbReference type="PIRSF" id="PIRSF037227">
    <property type="entry name" value="Aminobenzoyl-glu_utiliz_pB"/>
    <property type="match status" value="1"/>
</dbReference>
<evidence type="ECO:0000313" key="5">
    <source>
        <dbReference type="Proteomes" id="UP000500938"/>
    </source>
</evidence>
<name>A0A6M4IWY0_9BACT</name>
<keyword evidence="1 4" id="KW-0378">Hydrolase</keyword>
<dbReference type="RefSeq" id="WP_171226837.1">
    <property type="nucleotide sequence ID" value="NZ_CP053085.1"/>
</dbReference>
<keyword evidence="2" id="KW-0732">Signal</keyword>
<dbReference type="InterPro" id="IPR017439">
    <property type="entry name" value="Amidohydrolase"/>
</dbReference>
<dbReference type="AlphaFoldDB" id="A0A6M4IWY0"/>
<feature type="domain" description="Peptidase M20 dimerisation" evidence="3">
    <location>
        <begin position="219"/>
        <end position="312"/>
    </location>
</feature>
<reference evidence="4 5" key="1">
    <citation type="submission" date="2020-05" db="EMBL/GenBank/DDBJ databases">
        <title>Complete genome sequence of Gemmatimonas greenlandica TET16.</title>
        <authorList>
            <person name="Zeng Y."/>
        </authorList>
    </citation>
    <scope>NUCLEOTIDE SEQUENCE [LARGE SCALE GENOMIC DNA]</scope>
    <source>
        <strain evidence="4 5">TET16</strain>
    </source>
</reference>
<dbReference type="FunFam" id="3.30.70.360:FF:000004">
    <property type="entry name" value="Peptidase M20 domain-containing protein 2"/>
    <property type="match status" value="1"/>
</dbReference>
<dbReference type="Gene3D" id="3.30.70.360">
    <property type="match status" value="1"/>
</dbReference>